<dbReference type="GO" id="GO:0006457">
    <property type="term" value="P:protein folding"/>
    <property type="evidence" value="ECO:0007669"/>
    <property type="project" value="TreeGrafter"/>
</dbReference>
<dbReference type="Pfam" id="PF04777">
    <property type="entry name" value="Evr1_Alr"/>
    <property type="match status" value="1"/>
</dbReference>
<protein>
    <recommendedName>
        <fullName evidence="7">Sulfhydryl oxidase</fullName>
        <ecNumber evidence="7">1.8.3.2</ecNumber>
    </recommendedName>
</protein>
<organism evidence="9 10">
    <name type="scientific">Setaria digitata</name>
    <dbReference type="NCBI Taxonomy" id="48799"/>
    <lineage>
        <taxon>Eukaryota</taxon>
        <taxon>Metazoa</taxon>
        <taxon>Ecdysozoa</taxon>
        <taxon>Nematoda</taxon>
        <taxon>Chromadorea</taxon>
        <taxon>Rhabditida</taxon>
        <taxon>Spirurina</taxon>
        <taxon>Spiruromorpha</taxon>
        <taxon>Filarioidea</taxon>
        <taxon>Setariidae</taxon>
        <taxon>Setaria</taxon>
    </lineage>
</organism>
<keyword evidence="5 7" id="KW-0560">Oxidoreductase</keyword>
<dbReference type="AlphaFoldDB" id="A0A915PID6"/>
<comment type="cofactor">
    <cofactor evidence="1 7">
        <name>FAD</name>
        <dbReference type="ChEBI" id="CHEBI:57692"/>
    </cofactor>
</comment>
<keyword evidence="9" id="KW-1185">Reference proteome</keyword>
<keyword evidence="6" id="KW-1015">Disulfide bond</keyword>
<dbReference type="InterPro" id="IPR039798">
    <property type="entry name" value="Sulfhydryl_oxidase"/>
</dbReference>
<dbReference type="EC" id="1.8.3.2" evidence="7"/>
<name>A0A915PID6_9BILA</name>
<evidence type="ECO:0000256" key="7">
    <source>
        <dbReference type="RuleBase" id="RU371123"/>
    </source>
</evidence>
<dbReference type="PROSITE" id="PS51324">
    <property type="entry name" value="ERV_ALR"/>
    <property type="match status" value="1"/>
</dbReference>
<evidence type="ECO:0000256" key="1">
    <source>
        <dbReference type="ARBA" id="ARBA00001974"/>
    </source>
</evidence>
<evidence type="ECO:0000256" key="3">
    <source>
        <dbReference type="ARBA" id="ARBA00022729"/>
    </source>
</evidence>
<accession>A0A915PID6</accession>
<keyword evidence="3" id="KW-0732">Signal</keyword>
<dbReference type="WBParaSite" id="sdigi.contig1067.g10156.t1">
    <property type="protein sequence ID" value="sdigi.contig1067.g10156.t1"/>
    <property type="gene ID" value="sdigi.contig1067.g10156"/>
</dbReference>
<reference evidence="10" key="1">
    <citation type="submission" date="2022-11" db="UniProtKB">
        <authorList>
            <consortium name="WormBaseParasite"/>
        </authorList>
    </citation>
    <scope>IDENTIFICATION</scope>
</reference>
<dbReference type="GO" id="GO:0005615">
    <property type="term" value="C:extracellular space"/>
    <property type="evidence" value="ECO:0007669"/>
    <property type="project" value="TreeGrafter"/>
</dbReference>
<dbReference type="GO" id="GO:0000139">
    <property type="term" value="C:Golgi membrane"/>
    <property type="evidence" value="ECO:0007669"/>
    <property type="project" value="TreeGrafter"/>
</dbReference>
<comment type="catalytic activity">
    <reaction evidence="7">
        <text>2 R'C(R)SH + O2 = R'C(R)S-S(R)CR' + H2O2</text>
        <dbReference type="Rhea" id="RHEA:17357"/>
        <dbReference type="ChEBI" id="CHEBI:15379"/>
        <dbReference type="ChEBI" id="CHEBI:16240"/>
        <dbReference type="ChEBI" id="CHEBI:16520"/>
        <dbReference type="ChEBI" id="CHEBI:17412"/>
        <dbReference type="EC" id="1.8.3.2"/>
    </reaction>
</comment>
<dbReference type="SUPFAM" id="SSF69000">
    <property type="entry name" value="FAD-dependent thiol oxidase"/>
    <property type="match status" value="1"/>
</dbReference>
<dbReference type="InterPro" id="IPR036774">
    <property type="entry name" value="ERV/ALR_sulphydryl_oxid_sf"/>
</dbReference>
<evidence type="ECO:0000259" key="8">
    <source>
        <dbReference type="PROSITE" id="PS51324"/>
    </source>
</evidence>
<dbReference type="PANTHER" id="PTHR22897">
    <property type="entry name" value="QUIESCIN Q6-RELATED SULFHYDRYL OXIDASE"/>
    <property type="match status" value="1"/>
</dbReference>
<keyword evidence="4 7" id="KW-0274">FAD</keyword>
<evidence type="ECO:0000256" key="5">
    <source>
        <dbReference type="ARBA" id="ARBA00023002"/>
    </source>
</evidence>
<dbReference type="Gene3D" id="1.20.120.310">
    <property type="entry name" value="ERV/ALR sulfhydryl oxidase domain"/>
    <property type="match status" value="1"/>
</dbReference>
<feature type="domain" description="ERV/ALR sulfhydryl oxidase" evidence="8">
    <location>
        <begin position="6"/>
        <end position="113"/>
    </location>
</feature>
<evidence type="ECO:0000313" key="9">
    <source>
        <dbReference type="Proteomes" id="UP000887581"/>
    </source>
</evidence>
<evidence type="ECO:0000256" key="2">
    <source>
        <dbReference type="ARBA" id="ARBA00022630"/>
    </source>
</evidence>
<sequence length="223" mass="25766">MACRGSKAHFRGFSCGIWTIIHAMSIQAYKIEKDNPNFNANNDLIEPFHQFIWHFFSCAECASHFHEGILRRNMSAVVTPKDGVMWLWMIHNVVNKFIARTASEDPAFPKQQFPPVSLCSRCWRPDGQFDEEEVLDFMINYYGNLKVDGLGSMPGYKISDFDNGRLLAVETKHLNPKFQIGAFNVDAVEEANWKFQNELSNTNEWRHVHNGAYGRAQLHDYFI</sequence>
<evidence type="ECO:0000256" key="4">
    <source>
        <dbReference type="ARBA" id="ARBA00022827"/>
    </source>
</evidence>
<dbReference type="Proteomes" id="UP000887581">
    <property type="component" value="Unplaced"/>
</dbReference>
<dbReference type="PANTHER" id="PTHR22897:SF26">
    <property type="entry name" value="SULFHYDRYL OXIDASE"/>
    <property type="match status" value="1"/>
</dbReference>
<dbReference type="InterPro" id="IPR017905">
    <property type="entry name" value="ERV/ALR_sulphydryl_oxidase"/>
</dbReference>
<dbReference type="GO" id="GO:0003756">
    <property type="term" value="F:protein disulfide isomerase activity"/>
    <property type="evidence" value="ECO:0007669"/>
    <property type="project" value="TreeGrafter"/>
</dbReference>
<keyword evidence="2 7" id="KW-0285">Flavoprotein</keyword>
<evidence type="ECO:0000313" key="10">
    <source>
        <dbReference type="WBParaSite" id="sdigi.contig1067.g10156.t1"/>
    </source>
</evidence>
<evidence type="ECO:0000256" key="6">
    <source>
        <dbReference type="ARBA" id="ARBA00023157"/>
    </source>
</evidence>
<dbReference type="GO" id="GO:0016971">
    <property type="term" value="F:flavin-dependent sulfhydryl oxidase activity"/>
    <property type="evidence" value="ECO:0007669"/>
    <property type="project" value="InterPro"/>
</dbReference>
<proteinExistence type="predicted"/>